<dbReference type="PANTHER" id="PTHR45784:SF5">
    <property type="entry name" value="C-TYPE LECTIN DOMAIN FAMILY 20 MEMBER A-RELATED"/>
    <property type="match status" value="1"/>
</dbReference>
<name>A0AAY4D503_9TELE</name>
<dbReference type="InterPro" id="IPR016187">
    <property type="entry name" value="CTDL_fold"/>
</dbReference>
<dbReference type="PROSITE" id="PS50041">
    <property type="entry name" value="C_TYPE_LECTIN_2"/>
    <property type="match status" value="1"/>
</dbReference>
<evidence type="ECO:0000259" key="1">
    <source>
        <dbReference type="PROSITE" id="PS50041"/>
    </source>
</evidence>
<dbReference type="InterPro" id="IPR016186">
    <property type="entry name" value="C-type_lectin-like/link_sf"/>
</dbReference>
<proteinExistence type="predicted"/>
<keyword evidence="3" id="KW-1185">Reference proteome</keyword>
<dbReference type="Proteomes" id="UP000694580">
    <property type="component" value="Chromosome 15"/>
</dbReference>
<dbReference type="AlphaFoldDB" id="A0AAY4D503"/>
<protein>
    <recommendedName>
        <fullName evidence="1">C-type lectin domain-containing protein</fullName>
    </recommendedName>
</protein>
<sequence>LLFNQSILNVYFPKNLNNNVSISANLAELWILRCFYLTNFAMDWLTARNYCRSKYDDLATVKSLTGNTAMTSLAQNKKVWFGLNNRWQWSDNTDLNIQKPKNGNGSSAFKCAFAGRTVSIRPLI</sequence>
<dbReference type="Ensembl" id="ENSDCDT00010049208.1">
    <property type="protein sequence ID" value="ENSDCDP00010039431.1"/>
    <property type="gene ID" value="ENSDCDG00010025377.1"/>
</dbReference>
<reference evidence="2" key="3">
    <citation type="submission" date="2025-09" db="UniProtKB">
        <authorList>
            <consortium name="Ensembl"/>
        </authorList>
    </citation>
    <scope>IDENTIFICATION</scope>
</reference>
<organism evidence="2 3">
    <name type="scientific">Denticeps clupeoides</name>
    <name type="common">denticle herring</name>
    <dbReference type="NCBI Taxonomy" id="299321"/>
    <lineage>
        <taxon>Eukaryota</taxon>
        <taxon>Metazoa</taxon>
        <taxon>Chordata</taxon>
        <taxon>Craniata</taxon>
        <taxon>Vertebrata</taxon>
        <taxon>Euteleostomi</taxon>
        <taxon>Actinopterygii</taxon>
        <taxon>Neopterygii</taxon>
        <taxon>Teleostei</taxon>
        <taxon>Clupei</taxon>
        <taxon>Clupeiformes</taxon>
        <taxon>Denticipitoidei</taxon>
        <taxon>Denticipitidae</taxon>
        <taxon>Denticeps</taxon>
    </lineage>
</organism>
<dbReference type="InterPro" id="IPR001304">
    <property type="entry name" value="C-type_lectin-like"/>
</dbReference>
<reference evidence="2 3" key="1">
    <citation type="submission" date="2020-06" db="EMBL/GenBank/DDBJ databases">
        <authorList>
            <consortium name="Wellcome Sanger Institute Data Sharing"/>
        </authorList>
    </citation>
    <scope>NUCLEOTIDE SEQUENCE [LARGE SCALE GENOMIC DNA]</scope>
</reference>
<evidence type="ECO:0000313" key="2">
    <source>
        <dbReference type="Ensembl" id="ENSDCDP00010039431.1"/>
    </source>
</evidence>
<evidence type="ECO:0000313" key="3">
    <source>
        <dbReference type="Proteomes" id="UP000694580"/>
    </source>
</evidence>
<dbReference type="CDD" id="cd00037">
    <property type="entry name" value="CLECT"/>
    <property type="match status" value="1"/>
</dbReference>
<dbReference type="PANTHER" id="PTHR45784">
    <property type="entry name" value="C-TYPE LECTIN DOMAIN FAMILY 20 MEMBER A-RELATED"/>
    <property type="match status" value="1"/>
</dbReference>
<dbReference type="SUPFAM" id="SSF56436">
    <property type="entry name" value="C-type lectin-like"/>
    <property type="match status" value="1"/>
</dbReference>
<dbReference type="Gene3D" id="3.10.100.10">
    <property type="entry name" value="Mannose-Binding Protein A, subunit A"/>
    <property type="match status" value="1"/>
</dbReference>
<feature type="domain" description="C-type lectin" evidence="1">
    <location>
        <begin position="30"/>
        <end position="112"/>
    </location>
</feature>
<dbReference type="Pfam" id="PF00059">
    <property type="entry name" value="Lectin_C"/>
    <property type="match status" value="1"/>
</dbReference>
<reference evidence="2" key="2">
    <citation type="submission" date="2025-08" db="UniProtKB">
        <authorList>
            <consortium name="Ensembl"/>
        </authorList>
    </citation>
    <scope>IDENTIFICATION</scope>
</reference>
<accession>A0AAY4D503</accession>